<dbReference type="Proteomes" id="UP000076555">
    <property type="component" value="Unassembled WGS sequence"/>
</dbReference>
<dbReference type="CDD" id="cd06260">
    <property type="entry name" value="DUF820-like"/>
    <property type="match status" value="1"/>
</dbReference>
<dbReference type="AlphaFoldDB" id="A0A166KNL8"/>
<proteinExistence type="predicted"/>
<dbReference type="SUPFAM" id="SSF52980">
    <property type="entry name" value="Restriction endonuclease-like"/>
    <property type="match status" value="1"/>
</dbReference>
<dbReference type="RefSeq" id="WP_063871433.1">
    <property type="nucleotide sequence ID" value="NZ_CAWMRI010000027.1"/>
</dbReference>
<organism evidence="2 3">
    <name type="scientific">Nodularia spumigena CENA596</name>
    <dbReference type="NCBI Taxonomy" id="1819295"/>
    <lineage>
        <taxon>Bacteria</taxon>
        <taxon>Bacillati</taxon>
        <taxon>Cyanobacteriota</taxon>
        <taxon>Cyanophyceae</taxon>
        <taxon>Nostocales</taxon>
        <taxon>Nodulariaceae</taxon>
        <taxon>Nodularia</taxon>
    </lineage>
</organism>
<protein>
    <recommendedName>
        <fullName evidence="1">Putative restriction endonuclease domain-containing protein</fullName>
    </recommendedName>
</protein>
<dbReference type="InterPro" id="IPR012296">
    <property type="entry name" value="Nuclease_put_TT1808"/>
</dbReference>
<comment type="caution">
    <text evidence="2">The sequence shown here is derived from an EMBL/GenBank/DDBJ whole genome shotgun (WGS) entry which is preliminary data.</text>
</comment>
<evidence type="ECO:0000313" key="2">
    <source>
        <dbReference type="EMBL" id="KZL51347.1"/>
    </source>
</evidence>
<dbReference type="Gene3D" id="3.90.1570.10">
    <property type="entry name" value="tt1808, chain A"/>
    <property type="match status" value="1"/>
</dbReference>
<name>A0A166KNL8_NODSP</name>
<dbReference type="PANTHER" id="PTHR36558:SF1">
    <property type="entry name" value="RESTRICTION ENDONUCLEASE DOMAIN-CONTAINING PROTEIN-RELATED"/>
    <property type="match status" value="1"/>
</dbReference>
<reference evidence="2 3" key="1">
    <citation type="submission" date="2016-04" db="EMBL/GenBank/DDBJ databases">
        <title>Draft Genome Assembly of the Bloom-forming Cyanobacterium Nodularia spumigena Strain CENA596 in Shrimp Production Ponds.</title>
        <authorList>
            <person name="Popin R.V."/>
            <person name="Rigonato J."/>
            <person name="Abreu V.A."/>
            <person name="Andreote A.P."/>
            <person name="Silveira S.B."/>
            <person name="Odebrecht C."/>
            <person name="Fiore M.F."/>
        </authorList>
    </citation>
    <scope>NUCLEOTIDE SEQUENCE [LARGE SCALE GENOMIC DNA]</scope>
    <source>
        <strain evidence="2 3">CENA596</strain>
    </source>
</reference>
<accession>A0A166KNL8</accession>
<dbReference type="InterPro" id="IPR011335">
    <property type="entry name" value="Restrct_endonuc-II-like"/>
</dbReference>
<sequence length="190" mass="21970">MQSPLNILTVAEYLEAEKSSDIRHEYIGGQVFAMAGASEEHNLISGNIYNILRSHLRGSSCRTFMSDMKVKVKVQNADIFYYPDILVTCDPEDKERYFKTHPSLIIEVLSDSTETTDKREKRINYQMLDSLQEYVLVYQNQIKIEVYRREISGNWSMEVLGKDDKLRLDSVGLNLTMADIYEDVNIILDL</sequence>
<evidence type="ECO:0000259" key="1">
    <source>
        <dbReference type="Pfam" id="PF05685"/>
    </source>
</evidence>
<feature type="domain" description="Putative restriction endonuclease" evidence="1">
    <location>
        <begin position="11"/>
        <end position="177"/>
    </location>
</feature>
<dbReference type="EMBL" id="LWAJ01000027">
    <property type="protein sequence ID" value="KZL51347.1"/>
    <property type="molecule type" value="Genomic_DNA"/>
</dbReference>
<dbReference type="PANTHER" id="PTHR36558">
    <property type="entry name" value="GLR1098 PROTEIN"/>
    <property type="match status" value="1"/>
</dbReference>
<evidence type="ECO:0000313" key="3">
    <source>
        <dbReference type="Proteomes" id="UP000076555"/>
    </source>
</evidence>
<dbReference type="Pfam" id="PF05685">
    <property type="entry name" value="Uma2"/>
    <property type="match status" value="1"/>
</dbReference>
<dbReference type="InterPro" id="IPR008538">
    <property type="entry name" value="Uma2"/>
</dbReference>
<dbReference type="OrthoDB" id="424506at2"/>
<gene>
    <name evidence="2" type="ORF">A2T98_02580</name>
</gene>